<reference evidence="3" key="1">
    <citation type="submission" date="2023-06" db="EMBL/GenBank/DDBJ databases">
        <title>Genome-scale phylogeny and comparative genomics of the fungal order Sordariales.</title>
        <authorList>
            <consortium name="Lawrence Berkeley National Laboratory"/>
            <person name="Hensen N."/>
            <person name="Bonometti L."/>
            <person name="Westerberg I."/>
            <person name="Brannstrom I.O."/>
            <person name="Guillou S."/>
            <person name="Cros-Aarteil S."/>
            <person name="Calhoun S."/>
            <person name="Haridas S."/>
            <person name="Kuo A."/>
            <person name="Mondo S."/>
            <person name="Pangilinan J."/>
            <person name="Riley R."/>
            <person name="Labutti K."/>
            <person name="Andreopoulos B."/>
            <person name="Lipzen A."/>
            <person name="Chen C."/>
            <person name="Yanf M."/>
            <person name="Daum C."/>
            <person name="Ng V."/>
            <person name="Clum A."/>
            <person name="Steindorff A."/>
            <person name="Ohm R."/>
            <person name="Martin F."/>
            <person name="Silar P."/>
            <person name="Natvig D."/>
            <person name="Lalanne C."/>
            <person name="Gautier V."/>
            <person name="Ament-Velasquez S.L."/>
            <person name="Kruys A."/>
            <person name="Hutchinson M.I."/>
            <person name="Powell A.J."/>
            <person name="Barry K."/>
            <person name="Miller A.N."/>
            <person name="Grigoriev I.V."/>
            <person name="Debuchy R."/>
            <person name="Gladieux P."/>
            <person name="Thoren M.H."/>
            <person name="Johannesson H."/>
        </authorList>
    </citation>
    <scope>NUCLEOTIDE SEQUENCE</scope>
    <source>
        <strain evidence="3">CBS 307.81</strain>
    </source>
</reference>
<feature type="region of interest" description="Disordered" evidence="2">
    <location>
        <begin position="1"/>
        <end position="78"/>
    </location>
</feature>
<evidence type="ECO:0000313" key="4">
    <source>
        <dbReference type="Proteomes" id="UP001174997"/>
    </source>
</evidence>
<dbReference type="AlphaFoldDB" id="A0AA39Z2W7"/>
<accession>A0AA39Z2W7</accession>
<keyword evidence="1" id="KW-0175">Coiled coil</keyword>
<feature type="compositionally biased region" description="Low complexity" evidence="2">
    <location>
        <begin position="27"/>
        <end position="46"/>
    </location>
</feature>
<dbReference type="Proteomes" id="UP001174997">
    <property type="component" value="Unassembled WGS sequence"/>
</dbReference>
<feature type="coiled-coil region" evidence="1">
    <location>
        <begin position="262"/>
        <end position="349"/>
    </location>
</feature>
<evidence type="ECO:0000256" key="1">
    <source>
        <dbReference type="SAM" id="Coils"/>
    </source>
</evidence>
<gene>
    <name evidence="3" type="ORF">QBC41DRAFT_284868</name>
</gene>
<evidence type="ECO:0000256" key="2">
    <source>
        <dbReference type="SAM" id="MobiDB-lite"/>
    </source>
</evidence>
<feature type="compositionally biased region" description="Polar residues" evidence="2">
    <location>
        <begin position="53"/>
        <end position="64"/>
    </location>
</feature>
<organism evidence="3 4">
    <name type="scientific">Cercophora samala</name>
    <dbReference type="NCBI Taxonomy" id="330535"/>
    <lineage>
        <taxon>Eukaryota</taxon>
        <taxon>Fungi</taxon>
        <taxon>Dikarya</taxon>
        <taxon>Ascomycota</taxon>
        <taxon>Pezizomycotina</taxon>
        <taxon>Sordariomycetes</taxon>
        <taxon>Sordariomycetidae</taxon>
        <taxon>Sordariales</taxon>
        <taxon>Lasiosphaeriaceae</taxon>
        <taxon>Cercophora</taxon>
    </lineage>
</organism>
<feature type="region of interest" description="Disordered" evidence="2">
    <location>
        <begin position="87"/>
        <end position="106"/>
    </location>
</feature>
<proteinExistence type="predicted"/>
<feature type="compositionally biased region" description="Polar residues" evidence="2">
    <location>
        <begin position="92"/>
        <end position="106"/>
    </location>
</feature>
<evidence type="ECO:0000313" key="3">
    <source>
        <dbReference type="EMBL" id="KAK0662936.1"/>
    </source>
</evidence>
<name>A0AA39Z2W7_9PEZI</name>
<keyword evidence="4" id="KW-1185">Reference proteome</keyword>
<sequence>MAYMNSDSESEAGGHPGFSYSHGGGAPLYSPSPSPSQAATTLTASQVVKKNLSPANRPTPTTKPSPIGSEMATKRAAEKKLAENLEHAEKNGNPTPSTKVLTTPVSAFGTGTSSREFLLYNGRPKKSAATADPPIIDQFNRLALAPPQQVVKTTSQIFRGAAAKLAKDFEDDEIHHDHKEMRKQCRLVLRRIWGLREGLHMLQDTAGISDEFLKQLDYDIQGLINSISQMMDEGDKVGLELLRLIALTDSYGEEGRKTQEDLQRFKKEHESIVEEYKSAKAELKQVLTDNKLEVQMAQQRVNELEEQRSTLDEIAATYKIKHARDSEMIEFLREKLEKLDMENTYLREQVEGKRNLWMQVHTDEKEREAARKIIKQSSMLGINQGGRGQHPLTHHVSQVSLRPGSRHGPHLDQGTRPFQSYSQLPSGLSPKTSQVVRASNSVVSNTPDGPQSLHNGRLKHVTSSITSSANRIPNTKVIMENWRRSTPRTSVIRANEVGSPSERKPTSTCDTFSDMQSPAMFKQTDEQTWASEFDGFFRLMLGFCNTHFKRLQITPQIVHANIQTKIPSLYDYMCTVINPGRPEEGQGYALSLLCENNSRPYFLLRLMLQHIVNLIFTPDGWTGFNKTVDEEMQSLGQVLECSKKLSERDTASKRLAELVTEIETSKQAPSFKNHKVIEHNQILRKMIAPFIKLAKANQELILHDLFTVTEAAWELSSKLLKAQRTFHYVFNDTGAKYSADVHMAVETLMKYEDLSLRNYRIKLSVTPIVTMRSDENLTIRASQIVKAKVLVMP</sequence>
<dbReference type="EMBL" id="JAULSY010000136">
    <property type="protein sequence ID" value="KAK0662936.1"/>
    <property type="molecule type" value="Genomic_DNA"/>
</dbReference>
<protein>
    <submittedName>
        <fullName evidence="3">Uncharacterized protein</fullName>
    </submittedName>
</protein>
<comment type="caution">
    <text evidence="3">The sequence shown here is derived from an EMBL/GenBank/DDBJ whole genome shotgun (WGS) entry which is preliminary data.</text>
</comment>